<organism evidence="4 5">
    <name type="scientific">Emericellopsis atlantica</name>
    <dbReference type="NCBI Taxonomy" id="2614577"/>
    <lineage>
        <taxon>Eukaryota</taxon>
        <taxon>Fungi</taxon>
        <taxon>Dikarya</taxon>
        <taxon>Ascomycota</taxon>
        <taxon>Pezizomycotina</taxon>
        <taxon>Sordariomycetes</taxon>
        <taxon>Hypocreomycetidae</taxon>
        <taxon>Hypocreales</taxon>
        <taxon>Bionectriaceae</taxon>
        <taxon>Emericellopsis</taxon>
    </lineage>
</organism>
<dbReference type="NCBIfam" id="TIGR01262">
    <property type="entry name" value="maiA"/>
    <property type="match status" value="1"/>
</dbReference>
<dbReference type="PROSITE" id="PS50405">
    <property type="entry name" value="GST_CTER"/>
    <property type="match status" value="1"/>
</dbReference>
<evidence type="ECO:0000256" key="1">
    <source>
        <dbReference type="ARBA" id="ARBA00010007"/>
    </source>
</evidence>
<gene>
    <name evidence="4" type="ORF">F5Z01DRAFT_643418</name>
</gene>
<dbReference type="Gene3D" id="1.20.1050.10">
    <property type="match status" value="1"/>
</dbReference>
<keyword evidence="5" id="KW-1185">Reference proteome</keyword>
<dbReference type="GO" id="GO:0005739">
    <property type="term" value="C:mitochondrion"/>
    <property type="evidence" value="ECO:0007669"/>
    <property type="project" value="TreeGrafter"/>
</dbReference>
<dbReference type="InterPro" id="IPR010987">
    <property type="entry name" value="Glutathione-S-Trfase_C-like"/>
</dbReference>
<evidence type="ECO:0000313" key="5">
    <source>
        <dbReference type="Proteomes" id="UP000887229"/>
    </source>
</evidence>
<dbReference type="PROSITE" id="PS50404">
    <property type="entry name" value="GST_NTER"/>
    <property type="match status" value="1"/>
</dbReference>
<dbReference type="SUPFAM" id="SSF52833">
    <property type="entry name" value="Thioredoxin-like"/>
    <property type="match status" value="1"/>
</dbReference>
<feature type="domain" description="GST C-terminal" evidence="3">
    <location>
        <begin position="90"/>
        <end position="212"/>
    </location>
</feature>
<dbReference type="OrthoDB" id="202840at2759"/>
<dbReference type="GO" id="GO:0006559">
    <property type="term" value="P:L-phenylalanine catabolic process"/>
    <property type="evidence" value="ECO:0007669"/>
    <property type="project" value="TreeGrafter"/>
</dbReference>
<dbReference type="SFLD" id="SFLDS00019">
    <property type="entry name" value="Glutathione_Transferase_(cytos"/>
    <property type="match status" value="1"/>
</dbReference>
<name>A0A9P7ZVJ2_9HYPO</name>
<comment type="similarity">
    <text evidence="1">Belongs to the GST superfamily. Zeta family.</text>
</comment>
<dbReference type="GeneID" id="70293612"/>
<dbReference type="AlphaFoldDB" id="A0A9P7ZVJ2"/>
<dbReference type="PANTHER" id="PTHR42673:SF4">
    <property type="entry name" value="MALEYLACETOACETATE ISOMERASE"/>
    <property type="match status" value="1"/>
</dbReference>
<dbReference type="SFLD" id="SFLDG00358">
    <property type="entry name" value="Main_(cytGST)"/>
    <property type="match status" value="1"/>
</dbReference>
<accession>A0A9P7ZVJ2</accession>
<keyword evidence="4" id="KW-0413">Isomerase</keyword>
<evidence type="ECO:0000259" key="3">
    <source>
        <dbReference type="PROSITE" id="PS50405"/>
    </source>
</evidence>
<dbReference type="FunFam" id="1.20.1050.10:FF:000010">
    <property type="entry name" value="Maleylacetoacetate isomerase isoform 1"/>
    <property type="match status" value="1"/>
</dbReference>
<dbReference type="CDD" id="cd03191">
    <property type="entry name" value="GST_C_Zeta"/>
    <property type="match status" value="1"/>
</dbReference>
<reference evidence="4" key="1">
    <citation type="journal article" date="2021" name="IMA Fungus">
        <title>Genomic characterization of three marine fungi, including Emericellopsis atlantica sp. nov. with signatures of a generalist lifestyle and marine biomass degradation.</title>
        <authorList>
            <person name="Hagestad O.C."/>
            <person name="Hou L."/>
            <person name="Andersen J.H."/>
            <person name="Hansen E.H."/>
            <person name="Altermark B."/>
            <person name="Li C."/>
            <person name="Kuhnert E."/>
            <person name="Cox R.J."/>
            <person name="Crous P.W."/>
            <person name="Spatafora J.W."/>
            <person name="Lail K."/>
            <person name="Amirebrahimi M."/>
            <person name="Lipzen A."/>
            <person name="Pangilinan J."/>
            <person name="Andreopoulos W."/>
            <person name="Hayes R.D."/>
            <person name="Ng V."/>
            <person name="Grigoriev I.V."/>
            <person name="Jackson S.A."/>
            <person name="Sutton T.D.S."/>
            <person name="Dobson A.D.W."/>
            <person name="Rama T."/>
        </authorList>
    </citation>
    <scope>NUCLEOTIDE SEQUENCE</scope>
    <source>
        <strain evidence="4">TS7</strain>
    </source>
</reference>
<dbReference type="Gene3D" id="3.40.30.10">
    <property type="entry name" value="Glutaredoxin"/>
    <property type="match status" value="1"/>
</dbReference>
<dbReference type="Proteomes" id="UP000887229">
    <property type="component" value="Unassembled WGS sequence"/>
</dbReference>
<evidence type="ECO:0000259" key="2">
    <source>
        <dbReference type="PROSITE" id="PS50404"/>
    </source>
</evidence>
<dbReference type="InterPro" id="IPR040079">
    <property type="entry name" value="Glutathione_S-Trfase"/>
</dbReference>
<evidence type="ECO:0000313" key="4">
    <source>
        <dbReference type="EMBL" id="KAG9258500.1"/>
    </source>
</evidence>
<protein>
    <submittedName>
        <fullName evidence="4">Maleylacetoacetate isomerase</fullName>
    </submittedName>
</protein>
<dbReference type="GO" id="GO:0006749">
    <property type="term" value="P:glutathione metabolic process"/>
    <property type="evidence" value="ECO:0007669"/>
    <property type="project" value="TreeGrafter"/>
</dbReference>
<dbReference type="EMBL" id="MU251243">
    <property type="protein sequence ID" value="KAG9258500.1"/>
    <property type="molecule type" value="Genomic_DNA"/>
</dbReference>
<dbReference type="InterPro" id="IPR036249">
    <property type="entry name" value="Thioredoxin-like_sf"/>
</dbReference>
<comment type="caution">
    <text evidence="4">The sequence shown here is derived from an EMBL/GenBank/DDBJ whole genome shotgun (WGS) entry which is preliminary data.</text>
</comment>
<dbReference type="InterPro" id="IPR005955">
    <property type="entry name" value="GST_Zeta"/>
</dbReference>
<dbReference type="PANTHER" id="PTHR42673">
    <property type="entry name" value="MALEYLACETOACETATE ISOMERASE"/>
    <property type="match status" value="1"/>
</dbReference>
<dbReference type="InterPro" id="IPR004045">
    <property type="entry name" value="Glutathione_S-Trfase_N"/>
</dbReference>
<dbReference type="GO" id="GO:0004364">
    <property type="term" value="F:glutathione transferase activity"/>
    <property type="evidence" value="ECO:0007669"/>
    <property type="project" value="TreeGrafter"/>
</dbReference>
<dbReference type="GO" id="GO:0016034">
    <property type="term" value="F:maleylacetoacetate isomerase activity"/>
    <property type="evidence" value="ECO:0007669"/>
    <property type="project" value="TreeGrafter"/>
</dbReference>
<proteinExistence type="inferred from homology"/>
<dbReference type="InterPro" id="IPR036282">
    <property type="entry name" value="Glutathione-S-Trfase_C_sf"/>
</dbReference>
<dbReference type="InterPro" id="IPR034330">
    <property type="entry name" value="GST_Zeta_C"/>
</dbReference>
<feature type="domain" description="GST N-terminal" evidence="2">
    <location>
        <begin position="2"/>
        <end position="85"/>
    </location>
</feature>
<sequence length="218" mass="24139">MSDYTLYSYFRSSCTARVRIALYLKGVTCDDIPINLLKNEHASSKHKELNPSGTVPLLVNNSSGFKIGQSVAALEYLEETHPEHSLLPKDAQARATIRQLVNIIACDIQPVTNLRIMRQVRSLGGVAENWNLALTTDGLQAYEAVAQGCAGKYSFADEVSLADCVLVPAVWNAQRFGVDMSKFPVIQGIMKNMEELDAVKRARYMVQSDTPEDLKQSK</sequence>
<dbReference type="SUPFAM" id="SSF47616">
    <property type="entry name" value="GST C-terminal domain-like"/>
    <property type="match status" value="1"/>
</dbReference>
<dbReference type="RefSeq" id="XP_046122424.1">
    <property type="nucleotide sequence ID" value="XM_046262709.1"/>
</dbReference>
<dbReference type="Pfam" id="PF02798">
    <property type="entry name" value="GST_N"/>
    <property type="match status" value="1"/>
</dbReference>